<evidence type="ECO:0000259" key="5">
    <source>
        <dbReference type="PROSITE" id="PS50089"/>
    </source>
</evidence>
<dbReference type="Gene3D" id="3.30.40.10">
    <property type="entry name" value="Zinc/RING finger domain, C3HC4 (zinc finger)"/>
    <property type="match status" value="1"/>
</dbReference>
<evidence type="ECO:0000256" key="3">
    <source>
        <dbReference type="ARBA" id="ARBA00022833"/>
    </source>
</evidence>
<evidence type="ECO:0000256" key="1">
    <source>
        <dbReference type="ARBA" id="ARBA00022723"/>
    </source>
</evidence>
<dbReference type="InterPro" id="IPR017907">
    <property type="entry name" value="Znf_RING_CS"/>
</dbReference>
<keyword evidence="1" id="KW-0479">Metal-binding</keyword>
<dbReference type="InterPro" id="IPR001841">
    <property type="entry name" value="Znf_RING"/>
</dbReference>
<dbReference type="STRING" id="112090.W4H2T0"/>
<proteinExistence type="predicted"/>
<dbReference type="EMBL" id="KI913117">
    <property type="protein sequence ID" value="ETV86177.1"/>
    <property type="molecule type" value="Genomic_DNA"/>
</dbReference>
<dbReference type="VEuPathDB" id="FungiDB:H257_02626"/>
<dbReference type="GO" id="GO:0006357">
    <property type="term" value="P:regulation of transcription by RNA polymerase II"/>
    <property type="evidence" value="ECO:0007669"/>
    <property type="project" value="TreeGrafter"/>
</dbReference>
<organism evidence="6">
    <name type="scientific">Aphanomyces astaci</name>
    <name type="common">Crayfish plague agent</name>
    <dbReference type="NCBI Taxonomy" id="112090"/>
    <lineage>
        <taxon>Eukaryota</taxon>
        <taxon>Sar</taxon>
        <taxon>Stramenopiles</taxon>
        <taxon>Oomycota</taxon>
        <taxon>Saprolegniomycetes</taxon>
        <taxon>Saprolegniales</taxon>
        <taxon>Verrucalvaceae</taxon>
        <taxon>Aphanomyces</taxon>
    </lineage>
</organism>
<dbReference type="InterPro" id="IPR015877">
    <property type="entry name" value="MAT1_centre"/>
</dbReference>
<evidence type="ECO:0000313" key="6">
    <source>
        <dbReference type="EMBL" id="ETV86177.1"/>
    </source>
</evidence>
<reference evidence="6" key="1">
    <citation type="submission" date="2013-12" db="EMBL/GenBank/DDBJ databases">
        <title>The Genome Sequence of Aphanomyces astaci APO3.</title>
        <authorList>
            <consortium name="The Broad Institute Genomics Platform"/>
            <person name="Russ C."/>
            <person name="Tyler B."/>
            <person name="van West P."/>
            <person name="Dieguez-Uribeondo J."/>
            <person name="Young S.K."/>
            <person name="Zeng Q."/>
            <person name="Gargeya S."/>
            <person name="Fitzgerald M."/>
            <person name="Abouelleil A."/>
            <person name="Alvarado L."/>
            <person name="Chapman S.B."/>
            <person name="Gainer-Dewar J."/>
            <person name="Goldberg J."/>
            <person name="Griggs A."/>
            <person name="Gujja S."/>
            <person name="Hansen M."/>
            <person name="Howarth C."/>
            <person name="Imamovic A."/>
            <person name="Ireland A."/>
            <person name="Larimer J."/>
            <person name="McCowan C."/>
            <person name="Murphy C."/>
            <person name="Pearson M."/>
            <person name="Poon T.W."/>
            <person name="Priest M."/>
            <person name="Roberts A."/>
            <person name="Saif S."/>
            <person name="Shea T."/>
            <person name="Sykes S."/>
            <person name="Wortman J."/>
            <person name="Nusbaum C."/>
            <person name="Birren B."/>
        </authorList>
    </citation>
    <scope>NUCLEOTIDE SEQUENCE [LARGE SCALE GENOMIC DNA]</scope>
    <source>
        <strain evidence="6">APO3</strain>
    </source>
</reference>
<dbReference type="OrthoDB" id="5963at2759"/>
<name>W4H2T0_APHAT</name>
<dbReference type="PROSITE" id="PS50089">
    <property type="entry name" value="ZF_RING_2"/>
    <property type="match status" value="1"/>
</dbReference>
<dbReference type="Pfam" id="PF06391">
    <property type="entry name" value="MAT1"/>
    <property type="match status" value="2"/>
</dbReference>
<gene>
    <name evidence="6" type="ORF">H257_02626</name>
</gene>
<dbReference type="GO" id="GO:0005675">
    <property type="term" value="C:transcription factor TFIIH holo complex"/>
    <property type="evidence" value="ECO:0007669"/>
    <property type="project" value="TreeGrafter"/>
</dbReference>
<dbReference type="GO" id="GO:0006281">
    <property type="term" value="P:DNA repair"/>
    <property type="evidence" value="ECO:0007669"/>
    <property type="project" value="TreeGrafter"/>
</dbReference>
<feature type="domain" description="RING-type" evidence="5">
    <location>
        <begin position="11"/>
        <end position="57"/>
    </location>
</feature>
<dbReference type="InterPro" id="IPR013083">
    <property type="entry name" value="Znf_RING/FYVE/PHD"/>
</dbReference>
<dbReference type="PANTHER" id="PTHR12683">
    <property type="entry name" value="CDK-ACTIVATING KINASE ASSEMBLY FACTOR MAT1"/>
    <property type="match status" value="1"/>
</dbReference>
<keyword evidence="3" id="KW-0862">Zinc</keyword>
<evidence type="ECO:0000256" key="2">
    <source>
        <dbReference type="ARBA" id="ARBA00022771"/>
    </source>
</evidence>
<dbReference type="GO" id="GO:0008270">
    <property type="term" value="F:zinc ion binding"/>
    <property type="evidence" value="ECO:0007669"/>
    <property type="project" value="UniProtKB-KW"/>
</dbReference>
<dbReference type="RefSeq" id="XP_009824649.1">
    <property type="nucleotide sequence ID" value="XM_009826347.1"/>
</dbReference>
<dbReference type="SUPFAM" id="SSF57850">
    <property type="entry name" value="RING/U-box"/>
    <property type="match status" value="1"/>
</dbReference>
<dbReference type="GeneID" id="20804622"/>
<protein>
    <recommendedName>
        <fullName evidence="5">RING-type domain-containing protein</fullName>
    </recommendedName>
</protein>
<dbReference type="PANTHER" id="PTHR12683:SF13">
    <property type="entry name" value="CDK-ACTIVATING KINASE ASSEMBLY FACTOR MAT1"/>
    <property type="match status" value="1"/>
</dbReference>
<sequence>MFADDEFAARCCVCGTSLEDDSNVLNTTMKMRISKCGHRYCDRCVKLEFQNHREITCAKPGCGKLVKKSQLQDKTKEEQDFNKDVTIRKKVLKTYNKTGEDFNSLDEYNAYLEAVEDLSTSINMSCCFVDPCFCMATFMNIHVVFDLLSEDDAVKDAANAKWKQYKQENTLLINANEAKKAEEERRILHVIEEQRRVTDDRRRVQQQEDNKFQLDVQRQKAQLMEVALGERDEKDVEKIVNPTTAIPIDQPLSAEMEAAMMGFQPGFFGGGPQPVPVHGGKKGHGAADSKQLRALQQRAGGYDPQTSTNRNVEEAWSGVFIKLGISH</sequence>
<dbReference type="PROSITE" id="PS00518">
    <property type="entry name" value="ZF_RING_1"/>
    <property type="match status" value="1"/>
</dbReference>
<evidence type="ECO:0000256" key="4">
    <source>
        <dbReference type="PROSITE-ProRule" id="PRU00175"/>
    </source>
</evidence>
<keyword evidence="2 4" id="KW-0863">Zinc-finger</keyword>
<accession>W4H2T0</accession>
<dbReference type="AlphaFoldDB" id="W4H2T0"/>
<dbReference type="FunFam" id="3.30.40.10:FF:000572">
    <property type="entry name" value="CDK-activating kinase assembly factor MAT1"/>
    <property type="match status" value="1"/>
</dbReference>